<keyword evidence="1" id="KW-0808">Transferase</keyword>
<dbReference type="InterPro" id="IPR013747">
    <property type="entry name" value="ACP_syn_III_C"/>
</dbReference>
<dbReference type="SUPFAM" id="SSF53901">
    <property type="entry name" value="Thiolase-like"/>
    <property type="match status" value="1"/>
</dbReference>
<keyword evidence="5" id="KW-1185">Reference proteome</keyword>
<dbReference type="Gene3D" id="3.40.47.10">
    <property type="match status" value="2"/>
</dbReference>
<sequence length="337" mass="35255">MRWTGIHVMSSALAVGDIENVSLAVADGRYDDELAAAHDYASVSSAEDAHPVEMAVRAGTLALERSTVDPMSVVLHAHTGSTPQGPDDVVPAAYVQGKTLPHPVFTVDVRQMCNGALAALQLSAAYLTATGPGTAALVTTSDRHGGPGVNRYRLDPGGVDGDGASAVVLRNGPGPLRLLSTSVLGDGRFTTTTPLDPADFPDRRAFLMAHRKRLLPMLRSMSALEQECVAQALADADAKAEDVARWVFPNIGANMVDHEVHESLGVDESRTTWDWGRTVGHLGSTNQFGGLTHLTETGAVRPGDLIALCASGVGFSYGCAVLEVVDPPAWAADATTA</sequence>
<dbReference type="Proteomes" id="UP000239494">
    <property type="component" value="Unassembled WGS sequence"/>
</dbReference>
<comment type="caution">
    <text evidence="4">The sequence shown here is derived from an EMBL/GenBank/DDBJ whole genome shotgun (WGS) entry which is preliminary data.</text>
</comment>
<dbReference type="GO" id="GO:0016746">
    <property type="term" value="F:acyltransferase activity"/>
    <property type="evidence" value="ECO:0007669"/>
    <property type="project" value="UniProtKB-KW"/>
</dbReference>
<evidence type="ECO:0000259" key="3">
    <source>
        <dbReference type="Pfam" id="PF08541"/>
    </source>
</evidence>
<keyword evidence="2" id="KW-0012">Acyltransferase</keyword>
<accession>A0A2T0TGS5</accession>
<evidence type="ECO:0000313" key="5">
    <source>
        <dbReference type="Proteomes" id="UP000239494"/>
    </source>
</evidence>
<feature type="domain" description="Beta-ketoacyl-[acyl-carrier-protein] synthase III C-terminal" evidence="3">
    <location>
        <begin position="233"/>
        <end position="323"/>
    </location>
</feature>
<dbReference type="Pfam" id="PF08541">
    <property type="entry name" value="ACP_syn_III_C"/>
    <property type="match status" value="1"/>
</dbReference>
<evidence type="ECO:0000256" key="2">
    <source>
        <dbReference type="ARBA" id="ARBA00023315"/>
    </source>
</evidence>
<reference evidence="4 5" key="1">
    <citation type="submission" date="2018-03" db="EMBL/GenBank/DDBJ databases">
        <title>Genomic Encyclopedia of Archaeal and Bacterial Type Strains, Phase II (KMG-II): from individual species to whole genera.</title>
        <authorList>
            <person name="Goeker M."/>
        </authorList>
    </citation>
    <scope>NUCLEOTIDE SEQUENCE [LARGE SCALE GENOMIC DNA]</scope>
    <source>
        <strain evidence="4 5">DSM 44720</strain>
    </source>
</reference>
<proteinExistence type="predicted"/>
<dbReference type="PANTHER" id="PTHR34069:SF2">
    <property type="entry name" value="BETA-KETOACYL-[ACYL-CARRIER-PROTEIN] SYNTHASE III"/>
    <property type="match status" value="1"/>
</dbReference>
<dbReference type="EMBL" id="PVTF01000002">
    <property type="protein sequence ID" value="PRY44825.1"/>
    <property type="molecule type" value="Genomic_DNA"/>
</dbReference>
<dbReference type="GO" id="GO:0044550">
    <property type="term" value="P:secondary metabolite biosynthetic process"/>
    <property type="evidence" value="ECO:0007669"/>
    <property type="project" value="TreeGrafter"/>
</dbReference>
<dbReference type="RefSeq" id="WP_170155742.1">
    <property type="nucleotide sequence ID" value="NZ_PVTF01000002.1"/>
</dbReference>
<dbReference type="InterPro" id="IPR016039">
    <property type="entry name" value="Thiolase-like"/>
</dbReference>
<gene>
    <name evidence="4" type="ORF">CLV43_102390</name>
</gene>
<organism evidence="4 5">
    <name type="scientific">Umezawaea tangerina</name>
    <dbReference type="NCBI Taxonomy" id="84725"/>
    <lineage>
        <taxon>Bacteria</taxon>
        <taxon>Bacillati</taxon>
        <taxon>Actinomycetota</taxon>
        <taxon>Actinomycetes</taxon>
        <taxon>Pseudonocardiales</taxon>
        <taxon>Pseudonocardiaceae</taxon>
        <taxon>Umezawaea</taxon>
    </lineage>
</organism>
<dbReference type="PANTHER" id="PTHR34069">
    <property type="entry name" value="3-OXOACYL-[ACYL-CARRIER-PROTEIN] SYNTHASE 3"/>
    <property type="match status" value="1"/>
</dbReference>
<evidence type="ECO:0000313" key="4">
    <source>
        <dbReference type="EMBL" id="PRY44825.1"/>
    </source>
</evidence>
<name>A0A2T0TGS5_9PSEU</name>
<dbReference type="CDD" id="cd00827">
    <property type="entry name" value="init_cond_enzymes"/>
    <property type="match status" value="1"/>
</dbReference>
<protein>
    <submittedName>
        <fullName evidence="4">3-oxoacyl-[acyl-carrier-protein] synthase-3</fullName>
    </submittedName>
</protein>
<evidence type="ECO:0000256" key="1">
    <source>
        <dbReference type="ARBA" id="ARBA00022679"/>
    </source>
</evidence>
<dbReference type="AlphaFoldDB" id="A0A2T0TGS5"/>